<sequence>MEALRVDPQRPRERYALVQPCGATDIRSGLRKTRNADSGEGMDMPERKYDQLQARAISNLDDADAETAGSADQTALLARAQVHALLAVGAAIKDLVEAVRESR</sequence>
<organism evidence="2 3">
    <name type="scientific">Streptomyces venezuelae</name>
    <dbReference type="NCBI Taxonomy" id="54571"/>
    <lineage>
        <taxon>Bacteria</taxon>
        <taxon>Bacillati</taxon>
        <taxon>Actinomycetota</taxon>
        <taxon>Actinomycetes</taxon>
        <taxon>Kitasatosporales</taxon>
        <taxon>Streptomycetaceae</taxon>
        <taxon>Streptomyces</taxon>
    </lineage>
</organism>
<evidence type="ECO:0000313" key="2">
    <source>
        <dbReference type="EMBL" id="QES25791.1"/>
    </source>
</evidence>
<keyword evidence="3" id="KW-1185">Reference proteome</keyword>
<protein>
    <submittedName>
        <fullName evidence="2">Uncharacterized protein</fullName>
    </submittedName>
</protein>
<dbReference type="Proteomes" id="UP000323046">
    <property type="component" value="Chromosome"/>
</dbReference>
<evidence type="ECO:0000256" key="1">
    <source>
        <dbReference type="SAM" id="MobiDB-lite"/>
    </source>
</evidence>
<evidence type="ECO:0000313" key="3">
    <source>
        <dbReference type="Proteomes" id="UP000323046"/>
    </source>
</evidence>
<reference evidence="2 3" key="1">
    <citation type="submission" date="2018-05" db="EMBL/GenBank/DDBJ databases">
        <title>Streptomyces venezuelae.</title>
        <authorList>
            <person name="Kim W."/>
            <person name="Lee N."/>
            <person name="Cho B.-K."/>
        </authorList>
    </citation>
    <scope>NUCLEOTIDE SEQUENCE [LARGE SCALE GENOMIC DNA]</scope>
    <source>
        <strain evidence="2 3">ATCC 14583</strain>
    </source>
</reference>
<name>A0A5P2B9B0_STRVZ</name>
<dbReference type="EMBL" id="CP029193">
    <property type="protein sequence ID" value="QES25791.1"/>
    <property type="molecule type" value="Genomic_DNA"/>
</dbReference>
<proteinExistence type="predicted"/>
<dbReference type="AlphaFoldDB" id="A0A5P2B9B0"/>
<gene>
    <name evidence="2" type="ORF">DEJ47_04410</name>
</gene>
<accession>A0A5P2B9B0</accession>
<feature type="region of interest" description="Disordered" evidence="1">
    <location>
        <begin position="26"/>
        <end position="45"/>
    </location>
</feature>